<dbReference type="SUPFAM" id="SSF53720">
    <property type="entry name" value="ALDH-like"/>
    <property type="match status" value="1"/>
</dbReference>
<dbReference type="Gene3D" id="3.40.309.10">
    <property type="entry name" value="Aldehyde Dehydrogenase, Chain A, domain 2"/>
    <property type="match status" value="1"/>
</dbReference>
<dbReference type="InterPro" id="IPR016163">
    <property type="entry name" value="Ald_DH_C"/>
</dbReference>
<evidence type="ECO:0000313" key="4">
    <source>
        <dbReference type="Proteomes" id="UP001275436"/>
    </source>
</evidence>
<protein>
    <submittedName>
        <fullName evidence="3">3-oxopropanoate dehydrogenase</fullName>
    </submittedName>
</protein>
<evidence type="ECO:0000256" key="1">
    <source>
        <dbReference type="ARBA" id="ARBA00023002"/>
    </source>
</evidence>
<dbReference type="InterPro" id="IPR016161">
    <property type="entry name" value="Ald_DH/histidinol_DH"/>
</dbReference>
<dbReference type="CDD" id="cd07085">
    <property type="entry name" value="ALDH_F6_MMSDH"/>
    <property type="match status" value="1"/>
</dbReference>
<evidence type="ECO:0000259" key="2">
    <source>
        <dbReference type="Pfam" id="PF00171"/>
    </source>
</evidence>
<gene>
    <name evidence="3" type="primary">bauC</name>
    <name evidence="3" type="ORF">MACH08_32420</name>
</gene>
<evidence type="ECO:0000313" key="3">
    <source>
        <dbReference type="EMBL" id="GLO67458.1"/>
    </source>
</evidence>
<accession>A0ABQ5TKU8</accession>
<dbReference type="PANTHER" id="PTHR43866:SF4">
    <property type="entry name" value="MALONATE-SEMIALDEHYDE DEHYDROGENASE"/>
    <property type="match status" value="1"/>
</dbReference>
<dbReference type="Pfam" id="PF00171">
    <property type="entry name" value="Aldedh"/>
    <property type="match status" value="1"/>
</dbReference>
<dbReference type="InterPro" id="IPR015590">
    <property type="entry name" value="Aldehyde_DH_dom"/>
</dbReference>
<sequence>MESVTLDTINHYINGQKVKGKSDQVGYVYSPSTGKKIAEVPYATKEEVNEAIHFAKQAAKKWGNTSIGKRVEVLHRFRHLIVEHTEELARLIGLENGKTISDAKGEIGRGIESVDLAIGAPHILKGEHSANVGGEINAYSIKQPLGVVTCISPFNFPVMVPLAMSTMAVAVGNAMILKPSEKVPYSALFLSELWEQAGLPKGVWNVINGDKDTVQEIITHQDIEAISFVGSSKVAEIIYETGTKHHKRVNAFGGGKNHMVVMPDANLDKAVDSFIGAAYGSASQRCMAISTVMPVGEQTAETFKEKLKVKVEKLQAGSFDDEHADFGAVISQEAKQSILRDIEMALKEGANMLVDGRNPDVENKEGFYLGATLLDQVKPDMKVYIEEVFGPARIVVNVETLEEAIGLINDHQYGNGVTIFTNSGRDARKFTQEIEVGMVGVNVPIPIPVGYYNFGGWKSSRYGEGQMFGPDTARFFTKTKTISERWFDQKESDELTFDFPGTKD</sequence>
<comment type="caution">
    <text evidence="3">The sequence shown here is derived from an EMBL/GenBank/DDBJ whole genome shotgun (WGS) entry which is preliminary data.</text>
</comment>
<dbReference type="PANTHER" id="PTHR43866">
    <property type="entry name" value="MALONATE-SEMIALDEHYDE DEHYDROGENASE"/>
    <property type="match status" value="1"/>
</dbReference>
<name>A0ABQ5TKU8_9BACI</name>
<organism evidence="3 4">
    <name type="scientific">Oceanobacillus kimchii</name>
    <dbReference type="NCBI Taxonomy" id="746691"/>
    <lineage>
        <taxon>Bacteria</taxon>
        <taxon>Bacillati</taxon>
        <taxon>Bacillota</taxon>
        <taxon>Bacilli</taxon>
        <taxon>Bacillales</taxon>
        <taxon>Bacillaceae</taxon>
        <taxon>Oceanobacillus</taxon>
    </lineage>
</organism>
<dbReference type="EMBL" id="BSKO01000001">
    <property type="protein sequence ID" value="GLO67458.1"/>
    <property type="molecule type" value="Genomic_DNA"/>
</dbReference>
<feature type="domain" description="Aldehyde dehydrogenase" evidence="2">
    <location>
        <begin position="26"/>
        <end position="482"/>
    </location>
</feature>
<dbReference type="NCBIfam" id="TIGR01722">
    <property type="entry name" value="MMSDH"/>
    <property type="match status" value="1"/>
</dbReference>
<dbReference type="Gene3D" id="3.40.605.10">
    <property type="entry name" value="Aldehyde Dehydrogenase, Chain A, domain 1"/>
    <property type="match status" value="1"/>
</dbReference>
<dbReference type="InterPro" id="IPR016162">
    <property type="entry name" value="Ald_DH_N"/>
</dbReference>
<dbReference type="Proteomes" id="UP001275436">
    <property type="component" value="Unassembled WGS sequence"/>
</dbReference>
<dbReference type="InterPro" id="IPR010061">
    <property type="entry name" value="MeMal-semiAld_DH"/>
</dbReference>
<keyword evidence="1" id="KW-0560">Oxidoreductase</keyword>
<dbReference type="RefSeq" id="WP_317958289.1">
    <property type="nucleotide sequence ID" value="NZ_BSKO01000001.1"/>
</dbReference>
<proteinExistence type="predicted"/>
<reference evidence="3 4" key="1">
    <citation type="submission" date="2023-02" db="EMBL/GenBank/DDBJ databases">
        <title>Oceanobacillus kimchii IFOP_LL358 isolated form Alexandrium catenella lab strain.</title>
        <authorList>
            <person name="Gajardo G."/>
            <person name="Ueki S."/>
            <person name="Maruyama F."/>
        </authorList>
    </citation>
    <scope>NUCLEOTIDE SEQUENCE [LARGE SCALE GENOMIC DNA]</scope>
    <source>
        <strain evidence="3 4">IFOP_LL358</strain>
    </source>
</reference>
<keyword evidence="4" id="KW-1185">Reference proteome</keyword>